<dbReference type="Proteomes" id="UP000186277">
    <property type="component" value="Unassembled WGS sequence"/>
</dbReference>
<proteinExistence type="predicted"/>
<dbReference type="EMBL" id="MKGR01000005">
    <property type="protein sequence ID" value="OKP08012.1"/>
    <property type="molecule type" value="Genomic_DNA"/>
</dbReference>
<comment type="caution">
    <text evidence="1">The sequence shown here is derived from an EMBL/GenBank/DDBJ whole genome shotgun (WGS) entry which is preliminary data.</text>
</comment>
<keyword evidence="2" id="KW-1185">Reference proteome</keyword>
<organism evidence="1 2">
    <name type="scientific">Xenorhabdus thuongxuanensis</name>
    <dbReference type="NCBI Taxonomy" id="1873484"/>
    <lineage>
        <taxon>Bacteria</taxon>
        <taxon>Pseudomonadati</taxon>
        <taxon>Pseudomonadota</taxon>
        <taxon>Gammaproteobacteria</taxon>
        <taxon>Enterobacterales</taxon>
        <taxon>Morganellaceae</taxon>
        <taxon>Xenorhabdus</taxon>
    </lineage>
</organism>
<sequence>MSFQLTIKVEHRVKLTRANGNWIIHFHWHDFFAYKRPWQCLYFLPEPHGQGSLRPTLRSPVAT</sequence>
<name>A0A1Q5U6A8_9GAMM</name>
<dbReference type="AlphaFoldDB" id="A0A1Q5U6A8"/>
<protein>
    <submittedName>
        <fullName evidence="1">Uncharacterized protein</fullName>
    </submittedName>
</protein>
<evidence type="ECO:0000313" key="2">
    <source>
        <dbReference type="Proteomes" id="UP000186277"/>
    </source>
</evidence>
<accession>A0A1Q5U6A8</accession>
<reference evidence="1 2" key="1">
    <citation type="submission" date="2016-09" db="EMBL/GenBank/DDBJ databases">
        <title>Xenorhabdus thuongxuanensis sp. nov. and Xenorhabdus eapokensis sp. nov., isolated from Steinernema species.</title>
        <authorList>
            <person name="Kaempfer P."/>
            <person name="Tobias N.J."/>
            <person name="Phan Ke L."/>
            <person name="Bode H.B."/>
            <person name="Glaeser S.P."/>
        </authorList>
    </citation>
    <scope>NUCLEOTIDE SEQUENCE [LARGE SCALE GENOMIC DNA]</scope>
    <source>
        <strain evidence="1 2">30TX1</strain>
    </source>
</reference>
<evidence type="ECO:0000313" key="1">
    <source>
        <dbReference type="EMBL" id="OKP08012.1"/>
    </source>
</evidence>
<gene>
    <name evidence="1" type="ORF">Xentx_01064</name>
</gene>